<name>A0ABQ2V8P0_9ACTN</name>
<evidence type="ECO:0000313" key="5">
    <source>
        <dbReference type="EMBL" id="GGU74284.1"/>
    </source>
</evidence>
<dbReference type="InterPro" id="IPR036812">
    <property type="entry name" value="NAD(P)_OxRdtase_dom_sf"/>
</dbReference>
<protein>
    <submittedName>
        <fullName evidence="5">Oxidoreductase</fullName>
    </submittedName>
</protein>
<dbReference type="CDD" id="cd19131">
    <property type="entry name" value="AKR_AKR5C2"/>
    <property type="match status" value="1"/>
</dbReference>
<dbReference type="PROSITE" id="PS00062">
    <property type="entry name" value="ALDOKETO_REDUCTASE_2"/>
    <property type="match status" value="1"/>
</dbReference>
<feature type="domain" description="NADP-dependent oxidoreductase" evidence="4">
    <location>
        <begin position="33"/>
        <end position="275"/>
    </location>
</feature>
<dbReference type="InterPro" id="IPR018170">
    <property type="entry name" value="Aldo/ket_reductase_CS"/>
</dbReference>
<organism evidence="5 6">
    <name type="scientific">Streptomyces albospinus</name>
    <dbReference type="NCBI Taxonomy" id="285515"/>
    <lineage>
        <taxon>Bacteria</taxon>
        <taxon>Bacillati</taxon>
        <taxon>Actinomycetota</taxon>
        <taxon>Actinomycetes</taxon>
        <taxon>Kitasatosporales</taxon>
        <taxon>Streptomycetaceae</taxon>
        <taxon>Streptomyces</taxon>
    </lineage>
</organism>
<accession>A0ABQ2V8P0</accession>
<dbReference type="PROSITE" id="PS00063">
    <property type="entry name" value="ALDOKETO_REDUCTASE_3"/>
    <property type="match status" value="1"/>
</dbReference>
<sequence length="291" mass="31793">MRPLYAKADVRIDSPVSTVPSITLNNDLPMPQLGYGVWQIPDDEAFAAVGHALEAGYRSIDTAAIYGNEEGTGKALAASGIAREELFVTTKLWNSEQGYDATLRAFDASLAKLGLEYVDLYLIHWPLPARDTYLDTYRAFEKIYADGRAKAIGVSNFQPAHLERLLGETSVVPAVNQIELHPQFQQSESRAFHARHGIATEAWSPLGQGKGLQDPTLAELARKHGKTPAQVVLRWHLQIGNVVIPKSATPSRIRENFDVFGFELDDADLAAVANLDSGTRIGPDPATFDVA</sequence>
<comment type="caution">
    <text evidence="5">The sequence shown here is derived from an EMBL/GenBank/DDBJ whole genome shotgun (WGS) entry which is preliminary data.</text>
</comment>
<proteinExistence type="inferred from homology"/>
<keyword evidence="6" id="KW-1185">Reference proteome</keyword>
<dbReference type="Pfam" id="PF00248">
    <property type="entry name" value="Aldo_ket_red"/>
    <property type="match status" value="1"/>
</dbReference>
<dbReference type="InterPro" id="IPR044504">
    <property type="entry name" value="AKR5C2"/>
</dbReference>
<dbReference type="Gene3D" id="3.20.20.100">
    <property type="entry name" value="NADP-dependent oxidoreductase domain"/>
    <property type="match status" value="1"/>
</dbReference>
<dbReference type="EMBL" id="BMRP01000016">
    <property type="protein sequence ID" value="GGU74284.1"/>
    <property type="molecule type" value="Genomic_DNA"/>
</dbReference>
<dbReference type="InterPro" id="IPR023210">
    <property type="entry name" value="NADP_OxRdtase_dom"/>
</dbReference>
<dbReference type="PRINTS" id="PR00069">
    <property type="entry name" value="ALDKETRDTASE"/>
</dbReference>
<dbReference type="Proteomes" id="UP000654471">
    <property type="component" value="Unassembled WGS sequence"/>
</dbReference>
<dbReference type="PIRSF" id="PIRSF000097">
    <property type="entry name" value="AKR"/>
    <property type="match status" value="1"/>
</dbReference>
<dbReference type="InterPro" id="IPR020471">
    <property type="entry name" value="AKR"/>
</dbReference>
<keyword evidence="3" id="KW-0560">Oxidoreductase</keyword>
<evidence type="ECO:0000256" key="2">
    <source>
        <dbReference type="ARBA" id="ARBA00022857"/>
    </source>
</evidence>
<dbReference type="SUPFAM" id="SSF51430">
    <property type="entry name" value="NAD(P)-linked oxidoreductase"/>
    <property type="match status" value="1"/>
</dbReference>
<evidence type="ECO:0000256" key="3">
    <source>
        <dbReference type="ARBA" id="ARBA00023002"/>
    </source>
</evidence>
<reference evidence="6" key="1">
    <citation type="journal article" date="2019" name="Int. J. Syst. Evol. Microbiol.">
        <title>The Global Catalogue of Microorganisms (GCM) 10K type strain sequencing project: providing services to taxonomists for standard genome sequencing and annotation.</title>
        <authorList>
            <consortium name="The Broad Institute Genomics Platform"/>
            <consortium name="The Broad Institute Genome Sequencing Center for Infectious Disease"/>
            <person name="Wu L."/>
            <person name="Ma J."/>
        </authorList>
    </citation>
    <scope>NUCLEOTIDE SEQUENCE [LARGE SCALE GENOMIC DNA]</scope>
    <source>
        <strain evidence="6">JCM 3399</strain>
    </source>
</reference>
<evidence type="ECO:0000259" key="4">
    <source>
        <dbReference type="Pfam" id="PF00248"/>
    </source>
</evidence>
<gene>
    <name evidence="5" type="ORF">GCM10010211_45170</name>
</gene>
<keyword evidence="2" id="KW-0521">NADP</keyword>
<dbReference type="PANTHER" id="PTHR43827:SF3">
    <property type="entry name" value="NADP-DEPENDENT OXIDOREDUCTASE DOMAIN-CONTAINING PROTEIN"/>
    <property type="match status" value="1"/>
</dbReference>
<comment type="similarity">
    <text evidence="1">Belongs to the aldo/keto reductase family.</text>
</comment>
<dbReference type="PANTHER" id="PTHR43827">
    <property type="entry name" value="2,5-DIKETO-D-GLUCONIC ACID REDUCTASE"/>
    <property type="match status" value="1"/>
</dbReference>
<evidence type="ECO:0000256" key="1">
    <source>
        <dbReference type="ARBA" id="ARBA00007905"/>
    </source>
</evidence>
<evidence type="ECO:0000313" key="6">
    <source>
        <dbReference type="Proteomes" id="UP000654471"/>
    </source>
</evidence>